<feature type="domain" description="START" evidence="1">
    <location>
        <begin position="26"/>
        <end position="214"/>
    </location>
</feature>
<protein>
    <recommendedName>
        <fullName evidence="1">START domain-containing protein</fullName>
    </recommendedName>
</protein>
<evidence type="ECO:0000313" key="3">
    <source>
        <dbReference type="Proteomes" id="UP000015100"/>
    </source>
</evidence>
<reference evidence="3" key="2">
    <citation type="submission" date="2013-04" db="EMBL/GenBank/DDBJ databases">
        <title>Genomic mechanisms accounting for the adaptation to parasitism in nematode-trapping fungi.</title>
        <authorList>
            <person name="Ahren D.G."/>
        </authorList>
    </citation>
    <scope>NUCLEOTIDE SEQUENCE [LARGE SCALE GENOMIC DNA]</scope>
    <source>
        <strain evidence="3">CBS 200.50</strain>
    </source>
</reference>
<keyword evidence="3" id="KW-1185">Reference proteome</keyword>
<gene>
    <name evidence="2" type="ORF">H072_11288</name>
</gene>
<dbReference type="PANTHER" id="PTHR19308:SF14">
    <property type="entry name" value="START DOMAIN-CONTAINING PROTEIN"/>
    <property type="match status" value="1"/>
</dbReference>
<reference evidence="2 3" key="1">
    <citation type="journal article" date="2013" name="PLoS Genet.">
        <title>Genomic mechanisms accounting for the adaptation to parasitism in nematode-trapping fungi.</title>
        <authorList>
            <person name="Meerupati T."/>
            <person name="Andersson K.M."/>
            <person name="Friman E."/>
            <person name="Kumar D."/>
            <person name="Tunlid A."/>
            <person name="Ahren D."/>
        </authorList>
    </citation>
    <scope>NUCLEOTIDE SEQUENCE [LARGE SCALE GENOMIC DNA]</scope>
    <source>
        <strain evidence="2 3">CBS 200.50</strain>
    </source>
</reference>
<dbReference type="AlphaFoldDB" id="S7ZX84"/>
<dbReference type="EMBL" id="AQGS01001182">
    <property type="protein sequence ID" value="EPS35335.1"/>
    <property type="molecule type" value="Genomic_DNA"/>
</dbReference>
<dbReference type="Gene3D" id="3.30.530.20">
    <property type="match status" value="1"/>
</dbReference>
<proteinExistence type="predicted"/>
<dbReference type="InterPro" id="IPR023393">
    <property type="entry name" value="START-like_dom_sf"/>
</dbReference>
<dbReference type="OrthoDB" id="196858at2759"/>
<name>S7ZX84_DACHA</name>
<dbReference type="InterPro" id="IPR002913">
    <property type="entry name" value="START_lipid-bd_dom"/>
</dbReference>
<dbReference type="GO" id="GO:0005737">
    <property type="term" value="C:cytoplasm"/>
    <property type="evidence" value="ECO:0007669"/>
    <property type="project" value="UniProtKB-ARBA"/>
</dbReference>
<accession>S7ZX84</accession>
<dbReference type="PROSITE" id="PS50848">
    <property type="entry name" value="START"/>
    <property type="match status" value="1"/>
</dbReference>
<dbReference type="HOGENOM" id="CLU_061635_0_0_1"/>
<dbReference type="GO" id="GO:0008289">
    <property type="term" value="F:lipid binding"/>
    <property type="evidence" value="ECO:0007669"/>
    <property type="project" value="InterPro"/>
</dbReference>
<evidence type="ECO:0000259" key="1">
    <source>
        <dbReference type="PROSITE" id="PS50848"/>
    </source>
</evidence>
<evidence type="ECO:0000313" key="2">
    <source>
        <dbReference type="EMBL" id="EPS35335.1"/>
    </source>
</evidence>
<dbReference type="OMA" id="SYFVWAR"/>
<dbReference type="SUPFAM" id="SSF55961">
    <property type="entry name" value="Bet v1-like"/>
    <property type="match status" value="1"/>
</dbReference>
<organism evidence="2 3">
    <name type="scientific">Dactylellina haptotyla (strain CBS 200.50)</name>
    <name type="common">Nematode-trapping fungus</name>
    <name type="synonym">Monacrosporium haptotylum</name>
    <dbReference type="NCBI Taxonomy" id="1284197"/>
    <lineage>
        <taxon>Eukaryota</taxon>
        <taxon>Fungi</taxon>
        <taxon>Dikarya</taxon>
        <taxon>Ascomycota</taxon>
        <taxon>Pezizomycotina</taxon>
        <taxon>Orbiliomycetes</taxon>
        <taxon>Orbiliales</taxon>
        <taxon>Orbiliaceae</taxon>
        <taxon>Dactylellina</taxon>
    </lineage>
</organism>
<dbReference type="Pfam" id="PF01852">
    <property type="entry name" value="START"/>
    <property type="match status" value="1"/>
</dbReference>
<comment type="caution">
    <text evidence="2">The sequence shown here is derived from an EMBL/GenBank/DDBJ whole genome shotgun (WGS) entry which is preliminary data.</text>
</comment>
<dbReference type="CDD" id="cd00177">
    <property type="entry name" value="START"/>
    <property type="match status" value="1"/>
</dbReference>
<sequence length="339" mass="37983">MPDPQPPSPEVFDKYSDITHPDAFPEALSLLKSLLTDSTIKWESNGDRNGVELYYYQPDPPLPAPICRGVGTFPAGLTAEQILPTIHQIACRKNWDERFKLGFPLLRYSRKLVRFYAVQKGVGEGWFTIVSPRDFTGYSGHVREVGDDGVTRNFYLQTSAEFEDVPDVEGFVRGWTNLAGWVLEEKAGEPVKCSYIVKFDPKGSIPANLVAQVVKDTPACIDKVRTFIEKNGLVPYVNMHDEFPGQLRQEVLVGEETEINPENGEKLNDAGFRLTFSWFGAVGSFDINFDERWENGVKIDVEEGTIDEDLELKSTKGKVTVTVKEGGKDKKLKLIVSKA</sequence>
<dbReference type="Proteomes" id="UP000015100">
    <property type="component" value="Unassembled WGS sequence"/>
</dbReference>
<dbReference type="eggNOG" id="ENOG502S2T6">
    <property type="taxonomic scope" value="Eukaryota"/>
</dbReference>
<dbReference type="PANTHER" id="PTHR19308">
    <property type="entry name" value="PHOSPHATIDYLCHOLINE TRANSFER PROTEIN"/>
    <property type="match status" value="1"/>
</dbReference>
<dbReference type="InterPro" id="IPR051213">
    <property type="entry name" value="START_lipid_transfer"/>
</dbReference>